<accession>A0ABQ6HLL2</accession>
<gene>
    <name evidence="2" type="ORF">GCM10025862_12630</name>
</gene>
<name>A0ABQ6HLL2_9MICO</name>
<dbReference type="EMBL" id="BSUJ01000001">
    <property type="protein sequence ID" value="GMA19242.1"/>
    <property type="molecule type" value="Genomic_DNA"/>
</dbReference>
<evidence type="ECO:0000313" key="2">
    <source>
        <dbReference type="EMBL" id="GMA19242.1"/>
    </source>
</evidence>
<dbReference type="Proteomes" id="UP001157109">
    <property type="component" value="Unassembled WGS sequence"/>
</dbReference>
<proteinExistence type="predicted"/>
<protein>
    <submittedName>
        <fullName evidence="2">Uncharacterized protein</fullName>
    </submittedName>
</protein>
<comment type="caution">
    <text evidence="2">The sequence shown here is derived from an EMBL/GenBank/DDBJ whole genome shotgun (WGS) entry which is preliminary data.</text>
</comment>
<evidence type="ECO:0000256" key="1">
    <source>
        <dbReference type="SAM" id="MobiDB-lite"/>
    </source>
</evidence>
<feature type="region of interest" description="Disordered" evidence="1">
    <location>
        <begin position="68"/>
        <end position="99"/>
    </location>
</feature>
<feature type="compositionally biased region" description="Low complexity" evidence="1">
    <location>
        <begin position="79"/>
        <end position="94"/>
    </location>
</feature>
<reference evidence="3" key="1">
    <citation type="journal article" date="2019" name="Int. J. Syst. Evol. Microbiol.">
        <title>The Global Catalogue of Microorganisms (GCM) 10K type strain sequencing project: providing services to taxonomists for standard genome sequencing and annotation.</title>
        <authorList>
            <consortium name="The Broad Institute Genomics Platform"/>
            <consortium name="The Broad Institute Genome Sequencing Center for Infectious Disease"/>
            <person name="Wu L."/>
            <person name="Ma J."/>
        </authorList>
    </citation>
    <scope>NUCLEOTIDE SEQUENCE [LARGE SCALE GENOMIC DNA]</scope>
    <source>
        <strain evidence="3">NBRC 105830</strain>
    </source>
</reference>
<sequence>MTVTRADGRDGRSVIKTLIRVSDLDRAFGLAAHAEHVQRIREAAPPLTREQTKFIAQVFSDHLLEQDAKRRREAEAGTASEAMSCPSSMAAASRAHGRGCPILASTGPLAY</sequence>
<evidence type="ECO:0000313" key="3">
    <source>
        <dbReference type="Proteomes" id="UP001157109"/>
    </source>
</evidence>
<organism evidence="2 3">
    <name type="scientific">Arsenicicoccus piscis</name>
    <dbReference type="NCBI Taxonomy" id="673954"/>
    <lineage>
        <taxon>Bacteria</taxon>
        <taxon>Bacillati</taxon>
        <taxon>Actinomycetota</taxon>
        <taxon>Actinomycetes</taxon>
        <taxon>Micrococcales</taxon>
        <taxon>Intrasporangiaceae</taxon>
        <taxon>Arsenicicoccus</taxon>
    </lineage>
</organism>
<keyword evidence="3" id="KW-1185">Reference proteome</keyword>